<comment type="caution">
    <text evidence="2">The sequence shown here is derived from an EMBL/GenBank/DDBJ whole genome shotgun (WGS) entry which is preliminary data.</text>
</comment>
<evidence type="ECO:0000313" key="3">
    <source>
        <dbReference type="Proteomes" id="UP001058974"/>
    </source>
</evidence>
<dbReference type="PANTHER" id="PTHR48154">
    <property type="entry name" value="PROTEIN, PUTATIVE-RELATED"/>
    <property type="match status" value="1"/>
</dbReference>
<protein>
    <recommendedName>
        <fullName evidence="1">DUF7745 domain-containing protein</fullName>
    </recommendedName>
</protein>
<dbReference type="Pfam" id="PF24924">
    <property type="entry name" value="DUF7745"/>
    <property type="match status" value="1"/>
</dbReference>
<evidence type="ECO:0000313" key="2">
    <source>
        <dbReference type="EMBL" id="KAI5447954.1"/>
    </source>
</evidence>
<gene>
    <name evidence="2" type="ORF">KIW84_015409</name>
</gene>
<accession>A0A9D5BQJ0</accession>
<sequence>MERPKRHTKKYNFRQPDVKELRNLTSYVLDPLGFKARYGKLLPLLTTQVDEGLMSTLAQFYDPLYHCFSFPDFQLLPTLEEYSHLIGIPILDQVPFSGLESIPTAREIADLLHIDEALIKANLTTKGGIQGLPSEFLVAQATIYGKAMSEDAFEALFVLLIYGLVLFPNFDKFVDMNAIRIFSVLNPVPTLLGDAYFSLHLRNAKEELREEDLSRAWIREREELLQQLKEKDALIEFLEHRVIDDPNDTWTSLLPQSSKFWKRKYDQLAKEKADMEVAYEREIKKLCVSRLPASRATRDP</sequence>
<dbReference type="Gramene" id="Psat01G0540900-T1">
    <property type="protein sequence ID" value="KAI5447954.1"/>
    <property type="gene ID" value="KIW84_015409"/>
</dbReference>
<name>A0A9D5BQJ0_PEA</name>
<organism evidence="2 3">
    <name type="scientific">Pisum sativum</name>
    <name type="common">Garden pea</name>
    <name type="synonym">Lathyrus oleraceus</name>
    <dbReference type="NCBI Taxonomy" id="3888"/>
    <lineage>
        <taxon>Eukaryota</taxon>
        <taxon>Viridiplantae</taxon>
        <taxon>Streptophyta</taxon>
        <taxon>Embryophyta</taxon>
        <taxon>Tracheophyta</taxon>
        <taxon>Spermatophyta</taxon>
        <taxon>Magnoliopsida</taxon>
        <taxon>eudicotyledons</taxon>
        <taxon>Gunneridae</taxon>
        <taxon>Pentapetalae</taxon>
        <taxon>rosids</taxon>
        <taxon>fabids</taxon>
        <taxon>Fabales</taxon>
        <taxon>Fabaceae</taxon>
        <taxon>Papilionoideae</taxon>
        <taxon>50 kb inversion clade</taxon>
        <taxon>NPAAA clade</taxon>
        <taxon>Hologalegina</taxon>
        <taxon>IRL clade</taxon>
        <taxon>Fabeae</taxon>
        <taxon>Lathyrus</taxon>
    </lineage>
</organism>
<dbReference type="PANTHER" id="PTHR48154:SF1">
    <property type="entry name" value="PROTEIN, PUTATIVE-RELATED"/>
    <property type="match status" value="1"/>
</dbReference>
<proteinExistence type="predicted"/>
<dbReference type="AlphaFoldDB" id="A0A9D5BQJ0"/>
<evidence type="ECO:0000259" key="1">
    <source>
        <dbReference type="Pfam" id="PF24924"/>
    </source>
</evidence>
<feature type="domain" description="DUF7745" evidence="1">
    <location>
        <begin position="21"/>
        <end position="206"/>
    </location>
</feature>
<dbReference type="Proteomes" id="UP001058974">
    <property type="component" value="Chromosome 1"/>
</dbReference>
<reference evidence="2 3" key="1">
    <citation type="journal article" date="2022" name="Nat. Genet.">
        <title>Improved pea reference genome and pan-genome highlight genomic features and evolutionary characteristics.</title>
        <authorList>
            <person name="Yang T."/>
            <person name="Liu R."/>
            <person name="Luo Y."/>
            <person name="Hu S."/>
            <person name="Wang D."/>
            <person name="Wang C."/>
            <person name="Pandey M.K."/>
            <person name="Ge S."/>
            <person name="Xu Q."/>
            <person name="Li N."/>
            <person name="Li G."/>
            <person name="Huang Y."/>
            <person name="Saxena R.K."/>
            <person name="Ji Y."/>
            <person name="Li M."/>
            <person name="Yan X."/>
            <person name="He Y."/>
            <person name="Liu Y."/>
            <person name="Wang X."/>
            <person name="Xiang C."/>
            <person name="Varshney R.K."/>
            <person name="Ding H."/>
            <person name="Gao S."/>
            <person name="Zong X."/>
        </authorList>
    </citation>
    <scope>NUCLEOTIDE SEQUENCE [LARGE SCALE GENOMIC DNA]</scope>
    <source>
        <strain evidence="2 3">cv. Zhongwan 6</strain>
    </source>
</reference>
<dbReference type="EMBL" id="JAMSHJ010000001">
    <property type="protein sequence ID" value="KAI5447954.1"/>
    <property type="molecule type" value="Genomic_DNA"/>
</dbReference>
<keyword evidence="3" id="KW-1185">Reference proteome</keyword>
<dbReference type="InterPro" id="IPR056647">
    <property type="entry name" value="DUF7745"/>
</dbReference>